<proteinExistence type="predicted"/>
<dbReference type="InterPro" id="IPR045566">
    <property type="entry name" value="SegE-like_GIY-YIG"/>
</dbReference>
<evidence type="ECO:0000313" key="2">
    <source>
        <dbReference type="EMBL" id="DAE21806.1"/>
    </source>
</evidence>
<name>A0A8S5QRI6_9CAUD</name>
<reference evidence="2" key="1">
    <citation type="journal article" date="2021" name="Proc. Natl. Acad. Sci. U.S.A.">
        <title>A Catalog of Tens of Thousands of Viruses from Human Metagenomes Reveals Hidden Associations with Chronic Diseases.</title>
        <authorList>
            <person name="Tisza M.J."/>
            <person name="Buck C.B."/>
        </authorList>
    </citation>
    <scope>NUCLEOTIDE SEQUENCE</scope>
    <source>
        <strain evidence="2">CtoNH1</strain>
    </source>
</reference>
<protein>
    <submittedName>
        <fullName evidence="2">GIY-YIG nuclease superfamily protein</fullName>
    </submittedName>
</protein>
<dbReference type="Pfam" id="PF19835">
    <property type="entry name" value="SegE_GIY-YIG"/>
    <property type="match status" value="1"/>
</dbReference>
<evidence type="ECO:0000259" key="1">
    <source>
        <dbReference type="Pfam" id="PF19835"/>
    </source>
</evidence>
<organism evidence="2">
    <name type="scientific">Myoviridae sp. ctoNH1</name>
    <dbReference type="NCBI Taxonomy" id="2826695"/>
    <lineage>
        <taxon>Viruses</taxon>
        <taxon>Duplodnaviria</taxon>
        <taxon>Heunggongvirae</taxon>
        <taxon>Uroviricota</taxon>
        <taxon>Caudoviricetes</taxon>
    </lineage>
</organism>
<dbReference type="EMBL" id="BK015718">
    <property type="protein sequence ID" value="DAE21806.1"/>
    <property type="molecule type" value="Genomic_DNA"/>
</dbReference>
<sequence>MNAWKYTGDWTEEDLTDGSYAGFIYMFRFPETGQVYYGSKQIYKRVKNFKKIKPNSIENGWRDYSSSSTTVNKLIDEGAEYERVVLWAFPTMNETLLAELSLIVCEGLQPNCLNYAVIHKCKLPSLNERAKIFNIMQEVRSYL</sequence>
<feature type="domain" description="Putative endonuclease SegE-like GIY-YIG" evidence="1">
    <location>
        <begin position="4"/>
        <end position="106"/>
    </location>
</feature>
<accession>A0A8S5QRI6</accession>